<keyword evidence="3" id="KW-1133">Transmembrane helix</keyword>
<dbReference type="InterPro" id="IPR029051">
    <property type="entry name" value="DUF4352"/>
</dbReference>
<dbReference type="InterPro" id="IPR029050">
    <property type="entry name" value="Immunoprotect_excell_Ig-like"/>
</dbReference>
<protein>
    <submittedName>
        <fullName evidence="5">Mpr protein</fullName>
    </submittedName>
</protein>
<dbReference type="Pfam" id="PF11611">
    <property type="entry name" value="DUF4352"/>
    <property type="match status" value="1"/>
</dbReference>
<feature type="transmembrane region" description="Helical" evidence="3">
    <location>
        <begin position="64"/>
        <end position="87"/>
    </location>
</feature>
<gene>
    <name evidence="5" type="ORF">Ade02nite_20150</name>
</gene>
<evidence type="ECO:0000256" key="1">
    <source>
        <dbReference type="ARBA" id="ARBA00022729"/>
    </source>
</evidence>
<accession>A0ABQ3Y043</accession>
<feature type="domain" description="DUF4352" evidence="4">
    <location>
        <begin position="110"/>
        <end position="231"/>
    </location>
</feature>
<dbReference type="Proteomes" id="UP000609879">
    <property type="component" value="Unassembled WGS sequence"/>
</dbReference>
<keyword evidence="3" id="KW-0812">Transmembrane</keyword>
<evidence type="ECO:0000259" key="4">
    <source>
        <dbReference type="Pfam" id="PF11611"/>
    </source>
</evidence>
<evidence type="ECO:0000313" key="6">
    <source>
        <dbReference type="Proteomes" id="UP000609879"/>
    </source>
</evidence>
<feature type="compositionally biased region" description="Pro residues" evidence="2">
    <location>
        <begin position="1"/>
        <end position="19"/>
    </location>
</feature>
<sequence>MTYQPPQPPQYGQQPPQPYQPTSGQPYSAPPQYGQPTSGQPYGAPPPGWTPPQQQQAPRKKRKWPWIVGGIVLAGILGCVGLFTLVLGGTGAALNELDENTKGKNAVAGEMGKPIKDGKFEFTVTGMKCGVPSVGPADFGEKAQGQFCLVDVSVKNVGSSVEVFSDMSQYAYDAAGTEYASDSGAGTWANEDYSTFLESINPGNTVKGKIVFDVPKGTKLTSLVLHESTFTPGVRIPLK</sequence>
<evidence type="ECO:0000256" key="3">
    <source>
        <dbReference type="SAM" id="Phobius"/>
    </source>
</evidence>
<dbReference type="Gene3D" id="2.60.40.1240">
    <property type="match status" value="1"/>
</dbReference>
<organism evidence="5 6">
    <name type="scientific">Paractinoplanes deccanensis</name>
    <dbReference type="NCBI Taxonomy" id="113561"/>
    <lineage>
        <taxon>Bacteria</taxon>
        <taxon>Bacillati</taxon>
        <taxon>Actinomycetota</taxon>
        <taxon>Actinomycetes</taxon>
        <taxon>Micromonosporales</taxon>
        <taxon>Micromonosporaceae</taxon>
        <taxon>Paractinoplanes</taxon>
    </lineage>
</organism>
<reference evidence="5 6" key="1">
    <citation type="submission" date="2021-01" db="EMBL/GenBank/DDBJ databases">
        <title>Whole genome shotgun sequence of Actinoplanes deccanensis NBRC 13994.</title>
        <authorList>
            <person name="Komaki H."/>
            <person name="Tamura T."/>
        </authorList>
    </citation>
    <scope>NUCLEOTIDE SEQUENCE [LARGE SCALE GENOMIC DNA]</scope>
    <source>
        <strain evidence="5 6">NBRC 13994</strain>
    </source>
</reference>
<evidence type="ECO:0000313" key="5">
    <source>
        <dbReference type="EMBL" id="GID73374.1"/>
    </source>
</evidence>
<feature type="region of interest" description="Disordered" evidence="2">
    <location>
        <begin position="1"/>
        <end position="61"/>
    </location>
</feature>
<dbReference type="EMBL" id="BOMI01000033">
    <property type="protein sequence ID" value="GID73374.1"/>
    <property type="molecule type" value="Genomic_DNA"/>
</dbReference>
<evidence type="ECO:0000256" key="2">
    <source>
        <dbReference type="SAM" id="MobiDB-lite"/>
    </source>
</evidence>
<name>A0ABQ3Y043_9ACTN</name>
<keyword evidence="3" id="KW-0472">Membrane</keyword>
<dbReference type="RefSeq" id="WP_203761296.1">
    <property type="nucleotide sequence ID" value="NZ_BAAABO010000029.1"/>
</dbReference>
<keyword evidence="1" id="KW-0732">Signal</keyword>
<keyword evidence="6" id="KW-1185">Reference proteome</keyword>
<proteinExistence type="predicted"/>
<comment type="caution">
    <text evidence="5">The sequence shown here is derived from an EMBL/GenBank/DDBJ whole genome shotgun (WGS) entry which is preliminary data.</text>
</comment>